<keyword evidence="3" id="KW-0808">Transferase</keyword>
<dbReference type="PANTHER" id="PTHR11085">
    <property type="entry name" value="NAD-DEPENDENT PROTEIN DEACYLASE SIRTUIN-5, MITOCHONDRIAL-RELATED"/>
    <property type="match status" value="1"/>
</dbReference>
<feature type="compositionally biased region" description="Basic residues" evidence="7">
    <location>
        <begin position="529"/>
        <end position="543"/>
    </location>
</feature>
<evidence type="ECO:0000313" key="10">
    <source>
        <dbReference type="Proteomes" id="UP000559027"/>
    </source>
</evidence>
<name>A0A8H5D343_9AGAR</name>
<dbReference type="Gene3D" id="3.40.50.1220">
    <property type="entry name" value="TPP-binding domain"/>
    <property type="match status" value="1"/>
</dbReference>
<feature type="compositionally biased region" description="Polar residues" evidence="7">
    <location>
        <begin position="436"/>
        <end position="456"/>
    </location>
</feature>
<dbReference type="InterPro" id="IPR026590">
    <property type="entry name" value="Ssirtuin_cat_dom"/>
</dbReference>
<evidence type="ECO:0000256" key="4">
    <source>
        <dbReference type="ARBA" id="ARBA00023027"/>
    </source>
</evidence>
<reference evidence="9 10" key="1">
    <citation type="journal article" date="2020" name="ISME J.">
        <title>Uncovering the hidden diversity of litter-decomposition mechanisms in mushroom-forming fungi.</title>
        <authorList>
            <person name="Floudas D."/>
            <person name="Bentzer J."/>
            <person name="Ahren D."/>
            <person name="Johansson T."/>
            <person name="Persson P."/>
            <person name="Tunlid A."/>
        </authorList>
    </citation>
    <scope>NUCLEOTIDE SEQUENCE [LARGE SCALE GENOMIC DNA]</scope>
    <source>
        <strain evidence="9 10">CBS 146.42</strain>
    </source>
</reference>
<comment type="caution">
    <text evidence="9">The sequence shown here is derived from an EMBL/GenBank/DDBJ whole genome shotgun (WGS) entry which is preliminary data.</text>
</comment>
<feature type="binding site" evidence="6">
    <location>
        <position position="242"/>
    </location>
    <ligand>
        <name>Zn(2+)</name>
        <dbReference type="ChEBI" id="CHEBI:29105"/>
    </ligand>
</feature>
<evidence type="ECO:0000256" key="2">
    <source>
        <dbReference type="ARBA" id="ARBA00006924"/>
    </source>
</evidence>
<dbReference type="InterPro" id="IPR003000">
    <property type="entry name" value="Sirtuin"/>
</dbReference>
<dbReference type="GO" id="GO:0005634">
    <property type="term" value="C:nucleus"/>
    <property type="evidence" value="ECO:0007669"/>
    <property type="project" value="TreeGrafter"/>
</dbReference>
<dbReference type="InterPro" id="IPR050134">
    <property type="entry name" value="NAD-dep_sirtuin_deacylases"/>
</dbReference>
<feature type="compositionally biased region" description="Polar residues" evidence="7">
    <location>
        <begin position="417"/>
        <end position="428"/>
    </location>
</feature>
<dbReference type="Gene3D" id="3.30.1600.10">
    <property type="entry name" value="SIR2/SIRT2 'Small Domain"/>
    <property type="match status" value="1"/>
</dbReference>
<keyword evidence="4" id="KW-0520">NAD</keyword>
<comment type="similarity">
    <text evidence="2">Belongs to the sirtuin family. Class I subfamily.</text>
</comment>
<keyword evidence="10" id="KW-1185">Reference proteome</keyword>
<dbReference type="PROSITE" id="PS50305">
    <property type="entry name" value="SIRTUIN"/>
    <property type="match status" value="1"/>
</dbReference>
<evidence type="ECO:0000256" key="7">
    <source>
        <dbReference type="SAM" id="MobiDB-lite"/>
    </source>
</evidence>
<dbReference type="EMBL" id="JAACJO010000011">
    <property type="protein sequence ID" value="KAF5352716.1"/>
    <property type="molecule type" value="Genomic_DNA"/>
</dbReference>
<feature type="region of interest" description="Disordered" evidence="7">
    <location>
        <begin position="510"/>
        <end position="543"/>
    </location>
</feature>
<evidence type="ECO:0000256" key="5">
    <source>
        <dbReference type="ARBA" id="ARBA00023128"/>
    </source>
</evidence>
<evidence type="ECO:0000256" key="6">
    <source>
        <dbReference type="PROSITE-ProRule" id="PRU00236"/>
    </source>
</evidence>
<feature type="active site" description="Proton acceptor" evidence="6">
    <location>
        <position position="206"/>
    </location>
</feature>
<evidence type="ECO:0000256" key="1">
    <source>
        <dbReference type="ARBA" id="ARBA00004173"/>
    </source>
</evidence>
<dbReference type="OrthoDB" id="2919105at2759"/>
<keyword evidence="6" id="KW-0862">Zinc</keyword>
<gene>
    <name evidence="9" type="ORF">D9756_006008</name>
</gene>
<dbReference type="Pfam" id="PF02146">
    <property type="entry name" value="SIR2"/>
    <property type="match status" value="2"/>
</dbReference>
<dbReference type="InterPro" id="IPR029035">
    <property type="entry name" value="DHS-like_NAD/FAD-binding_dom"/>
</dbReference>
<evidence type="ECO:0000256" key="3">
    <source>
        <dbReference type="ARBA" id="ARBA00022679"/>
    </source>
</evidence>
<keyword evidence="6" id="KW-0479">Metal-binding</keyword>
<feature type="binding site" evidence="6">
    <location>
        <position position="214"/>
    </location>
    <ligand>
        <name>Zn(2+)</name>
        <dbReference type="ChEBI" id="CHEBI:29105"/>
    </ligand>
</feature>
<dbReference type="InterPro" id="IPR026591">
    <property type="entry name" value="Sirtuin_cat_small_dom_sf"/>
</dbReference>
<dbReference type="GO" id="GO:0070403">
    <property type="term" value="F:NAD+ binding"/>
    <property type="evidence" value="ECO:0007669"/>
    <property type="project" value="InterPro"/>
</dbReference>
<dbReference type="Proteomes" id="UP000559027">
    <property type="component" value="Unassembled WGS sequence"/>
</dbReference>
<feature type="binding site" evidence="6">
    <location>
        <position position="239"/>
    </location>
    <ligand>
        <name>Zn(2+)</name>
        <dbReference type="ChEBI" id="CHEBI:29105"/>
    </ligand>
</feature>
<organism evidence="9 10">
    <name type="scientific">Leucocoprinus leucothites</name>
    <dbReference type="NCBI Taxonomy" id="201217"/>
    <lineage>
        <taxon>Eukaryota</taxon>
        <taxon>Fungi</taxon>
        <taxon>Dikarya</taxon>
        <taxon>Basidiomycota</taxon>
        <taxon>Agaricomycotina</taxon>
        <taxon>Agaricomycetes</taxon>
        <taxon>Agaricomycetidae</taxon>
        <taxon>Agaricales</taxon>
        <taxon>Agaricineae</taxon>
        <taxon>Agaricaceae</taxon>
        <taxon>Leucocoprinus</taxon>
    </lineage>
</organism>
<dbReference type="GO" id="GO:0046872">
    <property type="term" value="F:metal ion binding"/>
    <property type="evidence" value="ECO:0007669"/>
    <property type="project" value="UniProtKB-KW"/>
</dbReference>
<dbReference type="GO" id="GO:0005739">
    <property type="term" value="C:mitochondrion"/>
    <property type="evidence" value="ECO:0007669"/>
    <property type="project" value="UniProtKB-SubCell"/>
</dbReference>
<dbReference type="SUPFAM" id="SSF52467">
    <property type="entry name" value="DHS-like NAD/FAD-binding domain"/>
    <property type="match status" value="1"/>
</dbReference>
<dbReference type="GO" id="GO:0017136">
    <property type="term" value="F:histone deacetylase activity, NAD-dependent"/>
    <property type="evidence" value="ECO:0007669"/>
    <property type="project" value="TreeGrafter"/>
</dbReference>
<feature type="domain" description="Deacetylase sirtuin-type" evidence="8">
    <location>
        <begin position="52"/>
        <end position="379"/>
    </location>
</feature>
<keyword evidence="5" id="KW-0496">Mitochondrion</keyword>
<dbReference type="PANTHER" id="PTHR11085:SF8">
    <property type="entry name" value="NAD-DEPENDENT HISTONE DEACETYLASE HST3"/>
    <property type="match status" value="1"/>
</dbReference>
<evidence type="ECO:0000259" key="8">
    <source>
        <dbReference type="PROSITE" id="PS50305"/>
    </source>
</evidence>
<evidence type="ECO:0000313" key="9">
    <source>
        <dbReference type="EMBL" id="KAF5352716.1"/>
    </source>
</evidence>
<accession>A0A8H5D343</accession>
<proteinExistence type="inferred from homology"/>
<sequence>MTDGHVTSRVQSLMCQIWSVDGGCLKELSPVVFACSSTAMTITVNLPAASTDIHTRRTLFDISRAVVKSKRIVVVTGAGISCSCGIPDFRSSDGLYALVKEKHPDVVLKGRDLFDASLFRDPTSTAVFYTFISGLKRSIDSASPTPTHHFLKALDAKKRLLRSYTQNIDGLEERAGLLGTSCEDAKATGKGKSKLKVKDVRNVQLHGDIHRVRCVSCSAEYSCTEEHLKMFEQGTAPDCPECLTRSEARVARSARAIRVGTLRPAIVLYDEPHPLGDEIGSIQTVDVGRKPDLLIIMGTSLKVHGLKKLVKDFARTIHEHASKTTPLTSKPKPKVIFVNKTAPSSEWSDIIDYHVIGETDAWIAKVIEDWKQIRKDDWETQLTLDGTSGLASPFKAMKLGAEVTRVKKGAKKVLPSDENSALGPSQRLQPVPLSPSKRQQGTCHYDNVQSSPSKRQSMMAPKPPKHALPPSERKMLFGESTNHANAALEDIAPMDISLVDLSMRDIPLDVEKPDTKPAPTVRRAPVVKGRSKTKTASTAKRRATQKRVVEVVIPT</sequence>
<protein>
    <recommendedName>
        <fullName evidence="8">Deacetylase sirtuin-type domain-containing protein</fullName>
    </recommendedName>
</protein>
<comment type="subcellular location">
    <subcellularLocation>
        <location evidence="1">Mitochondrion</location>
    </subcellularLocation>
</comment>
<dbReference type="AlphaFoldDB" id="A0A8H5D343"/>
<feature type="region of interest" description="Disordered" evidence="7">
    <location>
        <begin position="411"/>
        <end position="472"/>
    </location>
</feature>
<feature type="binding site" evidence="6">
    <location>
        <position position="217"/>
    </location>
    <ligand>
        <name>Zn(2+)</name>
        <dbReference type="ChEBI" id="CHEBI:29105"/>
    </ligand>
</feature>